<evidence type="ECO:0000256" key="1">
    <source>
        <dbReference type="PIRSR" id="PIRSR605502-1"/>
    </source>
</evidence>
<dbReference type="PANTHER" id="PTHR16222">
    <property type="entry name" value="ADP-RIBOSYLGLYCOHYDROLASE"/>
    <property type="match status" value="1"/>
</dbReference>
<keyword evidence="3" id="KW-1185">Reference proteome</keyword>
<organism evidence="2 3">
    <name type="scientific">Blyttiomyces helicus</name>
    <dbReference type="NCBI Taxonomy" id="388810"/>
    <lineage>
        <taxon>Eukaryota</taxon>
        <taxon>Fungi</taxon>
        <taxon>Fungi incertae sedis</taxon>
        <taxon>Chytridiomycota</taxon>
        <taxon>Chytridiomycota incertae sedis</taxon>
        <taxon>Chytridiomycetes</taxon>
        <taxon>Chytridiomycetes incertae sedis</taxon>
        <taxon>Blyttiomyces</taxon>
    </lineage>
</organism>
<gene>
    <name evidence="2" type="ORF">BDK51DRAFT_22140</name>
</gene>
<keyword evidence="1" id="KW-0460">Magnesium</keyword>
<feature type="binding site" evidence="1">
    <location>
        <position position="158"/>
    </location>
    <ligand>
        <name>Mg(2+)</name>
        <dbReference type="ChEBI" id="CHEBI:18420"/>
        <label>1</label>
    </ligand>
</feature>
<proteinExistence type="predicted"/>
<dbReference type="OrthoDB" id="2021138at2759"/>
<dbReference type="InterPro" id="IPR050792">
    <property type="entry name" value="ADP-ribosylglycohydrolase"/>
</dbReference>
<name>A0A4V1IQT0_9FUNG</name>
<dbReference type="InterPro" id="IPR005502">
    <property type="entry name" value="Ribosyl_crysJ1"/>
</dbReference>
<sequence>MRSATAAVPHFDSIPIVLSNATALAKVTHADDRYIVSCSITKVVVAQIFCGAISTSSHLEATLRDAWFTYRGQVREPGELARHLYPGADENHPPTARGTLQELALAESRKIGYTHKAIGSALWALRAVMLRVEHGERSRDAVKAVLMEIILEGGDADTNAAIAGALIGCYVGFSGLPEEWRDGLKDGEWLRAKADVLCAMAVGLERDVQMF</sequence>
<evidence type="ECO:0000313" key="3">
    <source>
        <dbReference type="Proteomes" id="UP000269721"/>
    </source>
</evidence>
<dbReference type="Proteomes" id="UP000269721">
    <property type="component" value="Unassembled WGS sequence"/>
</dbReference>
<protein>
    <submittedName>
        <fullName evidence="2">ADP-ribosylation/Crystallin J1</fullName>
    </submittedName>
</protein>
<feature type="binding site" evidence="1">
    <location>
        <position position="157"/>
    </location>
    <ligand>
        <name>Mg(2+)</name>
        <dbReference type="ChEBI" id="CHEBI:18420"/>
        <label>1</label>
    </ligand>
</feature>
<evidence type="ECO:0000313" key="2">
    <source>
        <dbReference type="EMBL" id="RKO87627.1"/>
    </source>
</evidence>
<keyword evidence="1" id="KW-0479">Metal-binding</keyword>
<dbReference type="AlphaFoldDB" id="A0A4V1IQT0"/>
<reference evidence="3" key="1">
    <citation type="journal article" date="2018" name="Nat. Microbiol.">
        <title>Leveraging single-cell genomics to expand the fungal tree of life.</title>
        <authorList>
            <person name="Ahrendt S.R."/>
            <person name="Quandt C.A."/>
            <person name="Ciobanu D."/>
            <person name="Clum A."/>
            <person name="Salamov A."/>
            <person name="Andreopoulos B."/>
            <person name="Cheng J.F."/>
            <person name="Woyke T."/>
            <person name="Pelin A."/>
            <person name="Henrissat B."/>
            <person name="Reynolds N.K."/>
            <person name="Benny G.L."/>
            <person name="Smith M.E."/>
            <person name="James T.Y."/>
            <person name="Grigoriev I.V."/>
        </authorList>
    </citation>
    <scope>NUCLEOTIDE SEQUENCE [LARGE SCALE GENOMIC DNA]</scope>
</reference>
<dbReference type="GO" id="GO:0046872">
    <property type="term" value="F:metal ion binding"/>
    <property type="evidence" value="ECO:0007669"/>
    <property type="project" value="UniProtKB-KW"/>
</dbReference>
<dbReference type="InterPro" id="IPR036705">
    <property type="entry name" value="Ribosyl_crysJ1_sf"/>
</dbReference>
<dbReference type="SUPFAM" id="SSF101478">
    <property type="entry name" value="ADP-ribosylglycohydrolase"/>
    <property type="match status" value="1"/>
</dbReference>
<accession>A0A4V1IQT0</accession>
<dbReference type="EMBL" id="KZ997283">
    <property type="protein sequence ID" value="RKO87627.1"/>
    <property type="molecule type" value="Genomic_DNA"/>
</dbReference>
<dbReference type="Pfam" id="PF03747">
    <property type="entry name" value="ADP_ribosyl_GH"/>
    <property type="match status" value="1"/>
</dbReference>
<feature type="binding site" evidence="1">
    <location>
        <position position="155"/>
    </location>
    <ligand>
        <name>Mg(2+)</name>
        <dbReference type="ChEBI" id="CHEBI:18420"/>
        <label>1</label>
    </ligand>
</feature>
<comment type="cofactor">
    <cofactor evidence="1">
        <name>Mg(2+)</name>
        <dbReference type="ChEBI" id="CHEBI:18420"/>
    </cofactor>
    <text evidence="1">Binds 2 magnesium ions per subunit.</text>
</comment>
<dbReference type="Gene3D" id="1.10.4080.10">
    <property type="entry name" value="ADP-ribosylation/Crystallin J1"/>
    <property type="match status" value="1"/>
</dbReference>
<dbReference type="PANTHER" id="PTHR16222:SF28">
    <property type="entry name" value="ADP-RIBOSYLGLYCOHYDROLASE"/>
    <property type="match status" value="1"/>
</dbReference>